<gene>
    <name evidence="1" type="ORF">FD17_GL000935</name>
</gene>
<proteinExistence type="predicted"/>
<protein>
    <submittedName>
        <fullName evidence="1">Uncharacterized protein</fullName>
    </submittedName>
</protein>
<organism evidence="1 2">
    <name type="scientific">Lentilactobacillus sunkii DSM 19904</name>
    <dbReference type="NCBI Taxonomy" id="1423808"/>
    <lineage>
        <taxon>Bacteria</taxon>
        <taxon>Bacillati</taxon>
        <taxon>Bacillota</taxon>
        <taxon>Bacilli</taxon>
        <taxon>Lactobacillales</taxon>
        <taxon>Lactobacillaceae</taxon>
        <taxon>Lentilactobacillus</taxon>
    </lineage>
</organism>
<dbReference type="EMBL" id="AZEA01000019">
    <property type="protein sequence ID" value="KRK87537.1"/>
    <property type="molecule type" value="Genomic_DNA"/>
</dbReference>
<evidence type="ECO:0000313" key="1">
    <source>
        <dbReference type="EMBL" id="KRK87537.1"/>
    </source>
</evidence>
<sequence length="81" mass="9379">MYKALELGTGKLIAIGEHKSDVFRHLQANHPSLKITKKYSHKGKIQKIYDNPIKIIQDRMTPDDVALIRYTNARHPELLEK</sequence>
<dbReference type="PATRIC" id="fig|1423808.3.peg.942"/>
<name>A0A0R1L424_9LACO</name>
<dbReference type="RefSeq" id="WP_057826008.1">
    <property type="nucleotide sequence ID" value="NZ_AZEA01000019.1"/>
</dbReference>
<keyword evidence="2" id="KW-1185">Reference proteome</keyword>
<dbReference type="Proteomes" id="UP000051581">
    <property type="component" value="Unassembled WGS sequence"/>
</dbReference>
<comment type="caution">
    <text evidence="1">The sequence shown here is derived from an EMBL/GenBank/DDBJ whole genome shotgun (WGS) entry which is preliminary data.</text>
</comment>
<reference evidence="1 2" key="1">
    <citation type="journal article" date="2015" name="Genome Announc.">
        <title>Expanding the biotechnology potential of lactobacilli through comparative genomics of 213 strains and associated genera.</title>
        <authorList>
            <person name="Sun Z."/>
            <person name="Harris H.M."/>
            <person name="McCann A."/>
            <person name="Guo C."/>
            <person name="Argimon S."/>
            <person name="Zhang W."/>
            <person name="Yang X."/>
            <person name="Jeffery I.B."/>
            <person name="Cooney J.C."/>
            <person name="Kagawa T.F."/>
            <person name="Liu W."/>
            <person name="Song Y."/>
            <person name="Salvetti E."/>
            <person name="Wrobel A."/>
            <person name="Rasinkangas P."/>
            <person name="Parkhill J."/>
            <person name="Rea M.C."/>
            <person name="O'Sullivan O."/>
            <person name="Ritari J."/>
            <person name="Douillard F.P."/>
            <person name="Paul Ross R."/>
            <person name="Yang R."/>
            <person name="Briner A.E."/>
            <person name="Felis G.E."/>
            <person name="de Vos W.M."/>
            <person name="Barrangou R."/>
            <person name="Klaenhammer T.R."/>
            <person name="Caufield P.W."/>
            <person name="Cui Y."/>
            <person name="Zhang H."/>
            <person name="O'Toole P.W."/>
        </authorList>
    </citation>
    <scope>NUCLEOTIDE SEQUENCE [LARGE SCALE GENOMIC DNA]</scope>
    <source>
        <strain evidence="1 2">DSM 19904</strain>
    </source>
</reference>
<accession>A0A0R1L424</accession>
<dbReference type="AlphaFoldDB" id="A0A0R1L424"/>
<evidence type="ECO:0000313" key="2">
    <source>
        <dbReference type="Proteomes" id="UP000051581"/>
    </source>
</evidence>